<dbReference type="InterPro" id="IPR036901">
    <property type="entry name" value="Asp/Orn_carbamoylTrfase_sf"/>
</dbReference>
<dbReference type="InterPro" id="IPR006132">
    <property type="entry name" value="Asp/Orn_carbamoyltranf_P-bd"/>
</dbReference>
<comment type="similarity">
    <text evidence="2">Belongs to the aspartate/ornithine carbamoyltransferase superfamily.</text>
</comment>
<evidence type="ECO:0000259" key="3">
    <source>
        <dbReference type="Pfam" id="PF00185"/>
    </source>
</evidence>
<dbReference type="PANTHER" id="PTHR45753:SF3">
    <property type="entry name" value="ORNITHINE TRANSCARBAMYLASE, MITOCHONDRIAL"/>
    <property type="match status" value="1"/>
</dbReference>
<evidence type="ECO:0000313" key="6">
    <source>
        <dbReference type="Proteomes" id="UP001519363"/>
    </source>
</evidence>
<dbReference type="SUPFAM" id="SSF53671">
    <property type="entry name" value="Aspartate/ornithine carbamoyltransferase"/>
    <property type="match status" value="1"/>
</dbReference>
<dbReference type="GO" id="GO:0004585">
    <property type="term" value="F:ornithine carbamoyltransferase activity"/>
    <property type="evidence" value="ECO:0007669"/>
    <property type="project" value="UniProtKB-EC"/>
</dbReference>
<evidence type="ECO:0000259" key="4">
    <source>
        <dbReference type="Pfam" id="PF02729"/>
    </source>
</evidence>
<feature type="domain" description="Aspartate/ornithine carbamoyltransferase Asp/Orn-binding" evidence="3">
    <location>
        <begin position="148"/>
        <end position="290"/>
    </location>
</feature>
<sequence length="303" mass="32124">MMKDLLRTADLGLADVDLLLRLARGFADDPWRDGDLLCGAAIALSFAPTEIYHRVPAEAAVARLGGYPVLLDREELRPYRGETLEDTARLLSCAVAALVVGAKDRAELTAFAEAATVPVVGAMASGDAPLRALTDLFTLTEALGPLTGRRVAYLGEGADAASLATVGVLAGAAVVLACPRGHEPDREFHEELDKIAAVTGGSLHVLTDPVAAVLGASVVATGRHPDFPEFEPYRVDADLMRCAGLDAVFLHPMPARRGREVTAEVLDSQRSLVLAHAANRQAVTQAVLYALLTHRLRGPEGQW</sequence>
<evidence type="ECO:0000256" key="2">
    <source>
        <dbReference type="RuleBase" id="RU003634"/>
    </source>
</evidence>
<evidence type="ECO:0000313" key="5">
    <source>
        <dbReference type="EMBL" id="MBP2471840.1"/>
    </source>
</evidence>
<dbReference type="Pfam" id="PF02729">
    <property type="entry name" value="OTCace_N"/>
    <property type="match status" value="1"/>
</dbReference>
<keyword evidence="6" id="KW-1185">Reference proteome</keyword>
<reference evidence="5 6" key="1">
    <citation type="submission" date="2021-03" db="EMBL/GenBank/DDBJ databases">
        <title>Sequencing the genomes of 1000 actinobacteria strains.</title>
        <authorList>
            <person name="Klenk H.-P."/>
        </authorList>
    </citation>
    <scope>NUCLEOTIDE SEQUENCE [LARGE SCALE GENOMIC DNA]</scope>
    <source>
        <strain evidence="5 6">DSM 44580</strain>
    </source>
</reference>
<accession>A0ABS5A5H0</accession>
<organism evidence="5 6">
    <name type="scientific">Crossiella equi</name>
    <dbReference type="NCBI Taxonomy" id="130796"/>
    <lineage>
        <taxon>Bacteria</taxon>
        <taxon>Bacillati</taxon>
        <taxon>Actinomycetota</taxon>
        <taxon>Actinomycetes</taxon>
        <taxon>Pseudonocardiales</taxon>
        <taxon>Pseudonocardiaceae</taxon>
        <taxon>Crossiella</taxon>
    </lineage>
</organism>
<feature type="domain" description="Aspartate/ornithine carbamoyltransferase carbamoyl-P binding" evidence="4">
    <location>
        <begin position="3"/>
        <end position="141"/>
    </location>
</feature>
<proteinExistence type="inferred from homology"/>
<keyword evidence="1 2" id="KW-0808">Transferase</keyword>
<dbReference type="Pfam" id="PF00185">
    <property type="entry name" value="OTCace"/>
    <property type="match status" value="1"/>
</dbReference>
<dbReference type="PRINTS" id="PR00100">
    <property type="entry name" value="AOTCASE"/>
</dbReference>
<dbReference type="Gene3D" id="3.40.50.1370">
    <property type="entry name" value="Aspartate/ornithine carbamoyltransferase"/>
    <property type="match status" value="2"/>
</dbReference>
<dbReference type="InterPro" id="IPR006130">
    <property type="entry name" value="Asp/Orn_carbamoylTrfase"/>
</dbReference>
<gene>
    <name evidence="5" type="ORF">JOF53_000712</name>
</gene>
<protein>
    <submittedName>
        <fullName evidence="5">Ornithine carbamoyltransferase</fullName>
        <ecNumber evidence="5">2.1.3.3</ecNumber>
    </submittedName>
</protein>
<dbReference type="EC" id="2.1.3.3" evidence="5"/>
<dbReference type="EMBL" id="JAGIOO010000001">
    <property type="protein sequence ID" value="MBP2471840.1"/>
    <property type="molecule type" value="Genomic_DNA"/>
</dbReference>
<evidence type="ECO:0000256" key="1">
    <source>
        <dbReference type="ARBA" id="ARBA00022679"/>
    </source>
</evidence>
<dbReference type="InterPro" id="IPR006131">
    <property type="entry name" value="Asp_carbamoyltransf_Asp/Orn-bd"/>
</dbReference>
<comment type="caution">
    <text evidence="5">The sequence shown here is derived from an EMBL/GenBank/DDBJ whole genome shotgun (WGS) entry which is preliminary data.</text>
</comment>
<dbReference type="PANTHER" id="PTHR45753">
    <property type="entry name" value="ORNITHINE CARBAMOYLTRANSFERASE, MITOCHONDRIAL"/>
    <property type="match status" value="1"/>
</dbReference>
<dbReference type="Proteomes" id="UP001519363">
    <property type="component" value="Unassembled WGS sequence"/>
</dbReference>
<name>A0ABS5A5H0_9PSEU</name>